<sequence>MFSPRWSTEGSSWGVYVWTQEKDARLEEYVKECIRLSLESSEEVDLELERAVYAARFPLGVNWKELAMGLHCTPMDCVRRYAHLKTPQIPSFNETQVVHSPRLEKLISSSLPTSPMMSPPPFALRSSNNPFKWDEDTVPEPSHSLEDIEIDELSQDLSNATTATDPLHLDASSLTQSALEDAFLDMTAQSMPRYVISSQWVFFMVLY</sequence>
<protein>
    <submittedName>
        <fullName evidence="1">Uncharacterized protein</fullName>
    </submittedName>
</protein>
<evidence type="ECO:0000313" key="2">
    <source>
        <dbReference type="Proteomes" id="UP000481153"/>
    </source>
</evidence>
<accession>A0A6G0WLZ7</accession>
<name>A0A6G0WLZ7_9STRA</name>
<gene>
    <name evidence="1" type="ORF">Ae201684_013723</name>
</gene>
<dbReference type="VEuPathDB" id="FungiDB:AeMF1_016495"/>
<keyword evidence="2" id="KW-1185">Reference proteome</keyword>
<organism evidence="1 2">
    <name type="scientific">Aphanomyces euteiches</name>
    <dbReference type="NCBI Taxonomy" id="100861"/>
    <lineage>
        <taxon>Eukaryota</taxon>
        <taxon>Sar</taxon>
        <taxon>Stramenopiles</taxon>
        <taxon>Oomycota</taxon>
        <taxon>Saprolegniomycetes</taxon>
        <taxon>Saprolegniales</taxon>
        <taxon>Verrucalvaceae</taxon>
        <taxon>Aphanomyces</taxon>
    </lineage>
</organism>
<proteinExistence type="predicted"/>
<dbReference type="AlphaFoldDB" id="A0A6G0WLZ7"/>
<reference evidence="1 2" key="1">
    <citation type="submission" date="2019-07" db="EMBL/GenBank/DDBJ databases">
        <title>Genomics analysis of Aphanomyces spp. identifies a new class of oomycete effector associated with host adaptation.</title>
        <authorList>
            <person name="Gaulin E."/>
        </authorList>
    </citation>
    <scope>NUCLEOTIDE SEQUENCE [LARGE SCALE GENOMIC DNA]</scope>
    <source>
        <strain evidence="1 2">ATCC 201684</strain>
    </source>
</reference>
<dbReference type="Proteomes" id="UP000481153">
    <property type="component" value="Unassembled WGS sequence"/>
</dbReference>
<dbReference type="EMBL" id="VJMJ01000178">
    <property type="protein sequence ID" value="KAF0728358.1"/>
    <property type="molecule type" value="Genomic_DNA"/>
</dbReference>
<evidence type="ECO:0000313" key="1">
    <source>
        <dbReference type="EMBL" id="KAF0728358.1"/>
    </source>
</evidence>
<comment type="caution">
    <text evidence="1">The sequence shown here is derived from an EMBL/GenBank/DDBJ whole genome shotgun (WGS) entry which is preliminary data.</text>
</comment>